<name>A0A2X2ETK3_PSELU</name>
<reference evidence="1 2" key="1">
    <citation type="submission" date="2018-06" db="EMBL/GenBank/DDBJ databases">
        <authorList>
            <consortium name="Pathogen Informatics"/>
            <person name="Doyle S."/>
        </authorList>
    </citation>
    <scope>NUCLEOTIDE SEQUENCE [LARGE SCALE GENOMIC DNA]</scope>
    <source>
        <strain evidence="1 2">NCTC11842</strain>
    </source>
</reference>
<evidence type="ECO:0000313" key="1">
    <source>
        <dbReference type="EMBL" id="SPZ11679.1"/>
    </source>
</evidence>
<organism evidence="1 2">
    <name type="scientific">Pseudomonas luteola</name>
    <dbReference type="NCBI Taxonomy" id="47886"/>
    <lineage>
        <taxon>Bacteria</taxon>
        <taxon>Pseudomonadati</taxon>
        <taxon>Pseudomonadota</taxon>
        <taxon>Gammaproteobacteria</taxon>
        <taxon>Pseudomonadales</taxon>
        <taxon>Pseudomonadaceae</taxon>
        <taxon>Pseudomonas</taxon>
    </lineage>
</organism>
<protein>
    <submittedName>
        <fullName evidence="1">Uncharacterized protein</fullName>
    </submittedName>
</protein>
<dbReference type="EMBL" id="UAUF01000014">
    <property type="protein sequence ID" value="SPZ11679.1"/>
    <property type="molecule type" value="Genomic_DNA"/>
</dbReference>
<dbReference type="AlphaFoldDB" id="A0A2X2ETK3"/>
<evidence type="ECO:0000313" key="2">
    <source>
        <dbReference type="Proteomes" id="UP000250443"/>
    </source>
</evidence>
<sequence>MKKIAPQYTGGAVDESLTAEAERLIRSLPGDTADLEEKIRRLLGRYRNFRKFYDTEPQVSVTIAHLNELAKQARNLREGLNLIPANAEAVISTSMWKAWDVSYFEYERSLKRDLTRLEVILQHAAKEFEPAKGRPGDKANSLEHALLSDVAGLLENQTGGSLGKLKLAGLAAEILISAKVHGVPGTQKRARDAINAWLKRSTT</sequence>
<proteinExistence type="predicted"/>
<accession>A0A2X2ETK3</accession>
<dbReference type="Proteomes" id="UP000250443">
    <property type="component" value="Unassembled WGS sequence"/>
</dbReference>
<gene>
    <name evidence="1" type="ORF">NCTC11842_03927</name>
</gene>
<dbReference type="RefSeq" id="WP_010795686.1">
    <property type="nucleotide sequence ID" value="NZ_UAUF01000014.1"/>
</dbReference>